<dbReference type="PANTHER" id="PTHR30349">
    <property type="entry name" value="PHAGE INTEGRASE-RELATED"/>
    <property type="match status" value="1"/>
</dbReference>
<dbReference type="GO" id="GO:0015074">
    <property type="term" value="P:DNA integration"/>
    <property type="evidence" value="ECO:0007669"/>
    <property type="project" value="InterPro"/>
</dbReference>
<sequence>MGEIPSRSRKKVKNLEKEYFSWMFKNKSEDVQEWNTGAWKKRLNPFFGELFLKEVTQEKIFEYRDIRESDGSKKSTISKELRTLKEAIQLVDPSFTLPEKIKYKNTGKKADKAPTLEQVQEVGSLMAQHRNHASLFRAVYIVQAGTGLDTSDILTDTQGGKRKGLTRKNIKLAEGVIRKERGKTSKPANIPILPFVREVLQALPFPLETSQFLFEGPIRAYNVSVQRNFKRIGAGGFGSKSLRHFVTSTLFNSGADWEWIQAVLGHEPGSRKTADYVHVDLEIAKKRFKKAFKSCQTIA</sequence>
<feature type="domain" description="Tyr recombinase" evidence="2">
    <location>
        <begin position="109"/>
        <end position="289"/>
    </location>
</feature>
<dbReference type="InterPro" id="IPR011010">
    <property type="entry name" value="DNA_brk_join_enz"/>
</dbReference>
<dbReference type="Gene3D" id="1.10.443.10">
    <property type="entry name" value="Intergrase catalytic core"/>
    <property type="match status" value="1"/>
</dbReference>
<dbReference type="GO" id="GO:0003677">
    <property type="term" value="F:DNA binding"/>
    <property type="evidence" value="ECO:0007669"/>
    <property type="project" value="InterPro"/>
</dbReference>
<proteinExistence type="predicted"/>
<organism evidence="3 4">
    <name type="scientific">Candidatus Nitronauta litoralis</name>
    <dbReference type="NCBI Taxonomy" id="2705533"/>
    <lineage>
        <taxon>Bacteria</taxon>
        <taxon>Pseudomonadati</taxon>
        <taxon>Nitrospinota/Tectimicrobiota group</taxon>
        <taxon>Nitrospinota</taxon>
        <taxon>Nitrospinia</taxon>
        <taxon>Nitrospinales</taxon>
        <taxon>Nitrospinaceae</taxon>
        <taxon>Candidatus Nitronauta</taxon>
    </lineage>
</organism>
<name>A0A7T0G0W6_9BACT</name>
<dbReference type="Pfam" id="PF00589">
    <property type="entry name" value="Phage_integrase"/>
    <property type="match status" value="1"/>
</dbReference>
<dbReference type="PROSITE" id="PS51898">
    <property type="entry name" value="TYR_RECOMBINASE"/>
    <property type="match status" value="1"/>
</dbReference>
<evidence type="ECO:0000259" key="2">
    <source>
        <dbReference type="PROSITE" id="PS51898"/>
    </source>
</evidence>
<evidence type="ECO:0000256" key="1">
    <source>
        <dbReference type="ARBA" id="ARBA00023172"/>
    </source>
</evidence>
<dbReference type="SUPFAM" id="SSF56349">
    <property type="entry name" value="DNA breaking-rejoining enzymes"/>
    <property type="match status" value="1"/>
</dbReference>
<dbReference type="KEGG" id="nli:G3M70_13515"/>
<protein>
    <submittedName>
        <fullName evidence="3">Tyrosine-type recombinase/integrase</fullName>
    </submittedName>
</protein>
<dbReference type="AlphaFoldDB" id="A0A7T0G0W6"/>
<dbReference type="GO" id="GO:0006310">
    <property type="term" value="P:DNA recombination"/>
    <property type="evidence" value="ECO:0007669"/>
    <property type="project" value="UniProtKB-KW"/>
</dbReference>
<dbReference type="EMBL" id="CP048685">
    <property type="protein sequence ID" value="QPJ62839.1"/>
    <property type="molecule type" value="Genomic_DNA"/>
</dbReference>
<dbReference type="PANTHER" id="PTHR30349:SF64">
    <property type="entry name" value="PROPHAGE INTEGRASE INTD-RELATED"/>
    <property type="match status" value="1"/>
</dbReference>
<accession>A0A7T0G0W6</accession>
<evidence type="ECO:0000313" key="4">
    <source>
        <dbReference type="Proteomes" id="UP000594688"/>
    </source>
</evidence>
<dbReference type="InterPro" id="IPR013762">
    <property type="entry name" value="Integrase-like_cat_sf"/>
</dbReference>
<evidence type="ECO:0000313" key="3">
    <source>
        <dbReference type="EMBL" id="QPJ62839.1"/>
    </source>
</evidence>
<reference evidence="3 4" key="1">
    <citation type="submission" date="2020-02" db="EMBL/GenBank/DDBJ databases">
        <title>Genomic and physiological characterization of two novel Nitrospinaceae genera.</title>
        <authorList>
            <person name="Mueller A.J."/>
            <person name="Jung M.-Y."/>
            <person name="Strachan C.R."/>
            <person name="Herbold C.W."/>
            <person name="Kirkegaard R.H."/>
            <person name="Daims H."/>
        </authorList>
    </citation>
    <scope>NUCLEOTIDE SEQUENCE [LARGE SCALE GENOMIC DNA]</scope>
    <source>
        <strain evidence="3">EB</strain>
    </source>
</reference>
<dbReference type="InterPro" id="IPR050090">
    <property type="entry name" value="Tyrosine_recombinase_XerCD"/>
</dbReference>
<gene>
    <name evidence="3" type="ORF">G3M70_13515</name>
</gene>
<dbReference type="InterPro" id="IPR002104">
    <property type="entry name" value="Integrase_catalytic"/>
</dbReference>
<dbReference type="Proteomes" id="UP000594688">
    <property type="component" value="Chromosome"/>
</dbReference>
<keyword evidence="1" id="KW-0233">DNA recombination</keyword>